<comment type="caution">
    <text evidence="1">The sequence shown here is derived from an EMBL/GenBank/DDBJ whole genome shotgun (WGS) entry which is preliminary data.</text>
</comment>
<evidence type="ECO:0000313" key="2">
    <source>
        <dbReference type="Proteomes" id="UP001165101"/>
    </source>
</evidence>
<proteinExistence type="predicted"/>
<sequence length="498" mass="56441">MKFEFSLLVLIFAKLLVAANAADNDMICPDDNPDNCYPKVFVPTNEWQEIKPEQHIPAGLHVRMNIDNMGREAKLPEKSTNSQINKEIQAIAVDGDVNNAVVAVGEVHDTEENTNGANVNDQNKKRSNGSRGKPAPGELLNALKGVEEFSNNDRTDNIEDIMAHLEILDDLSHDIDYGVDISKNPMPLIQLTGIYTFGQTSIYETKLKGKTTDSLKIQDMSMRVLSSTIRNNDEALDNIVELFNGSKDKLYKFIMEKLEKLNNNSFENIIQRRRLGLLNSILGHEEIASSFCCLSNDLTLLHLYSKITDKESKNKIINILHDLRNAPDYCHSENIVNLSPQDIQESLQLKKRYQDDNSNISESVIVDEDDEEAFGDITDVDLKYSIVAQRMIRKYGLTNNFKAREILQDLIDLKKNKKNSLKISSRFLNWIEYQIDQVKQLNNNLSGSNNGEGDDDNQQRFIIESRDGKTDFQEYLISARHEIFGNSHAGRKASADEL</sequence>
<accession>A0ACB5THY4</accession>
<dbReference type="Proteomes" id="UP001165101">
    <property type="component" value="Unassembled WGS sequence"/>
</dbReference>
<dbReference type="EMBL" id="BSXV01000310">
    <property type="protein sequence ID" value="GME88547.1"/>
    <property type="molecule type" value="Genomic_DNA"/>
</dbReference>
<name>A0ACB5THY4_CANBO</name>
<gene>
    <name evidence="1" type="ORF">Cboi01_000096300</name>
</gene>
<keyword evidence="2" id="KW-1185">Reference proteome</keyword>
<organism evidence="1 2">
    <name type="scientific">Candida boidinii</name>
    <name type="common">Yeast</name>
    <dbReference type="NCBI Taxonomy" id="5477"/>
    <lineage>
        <taxon>Eukaryota</taxon>
        <taxon>Fungi</taxon>
        <taxon>Dikarya</taxon>
        <taxon>Ascomycota</taxon>
        <taxon>Saccharomycotina</taxon>
        <taxon>Pichiomycetes</taxon>
        <taxon>Pichiales</taxon>
        <taxon>Pichiaceae</taxon>
        <taxon>Ogataea</taxon>
        <taxon>Ogataea/Candida clade</taxon>
    </lineage>
</organism>
<reference evidence="1" key="1">
    <citation type="submission" date="2023-04" db="EMBL/GenBank/DDBJ databases">
        <title>Candida boidinii NBRC 1967.</title>
        <authorList>
            <person name="Ichikawa N."/>
            <person name="Sato H."/>
            <person name="Tonouchi N."/>
        </authorList>
    </citation>
    <scope>NUCLEOTIDE SEQUENCE</scope>
    <source>
        <strain evidence="1">NBRC 1967</strain>
    </source>
</reference>
<evidence type="ECO:0000313" key="1">
    <source>
        <dbReference type="EMBL" id="GME88547.1"/>
    </source>
</evidence>
<protein>
    <submittedName>
        <fullName evidence="1">Unnamed protein product</fullName>
    </submittedName>
</protein>